<dbReference type="EMBL" id="JAAMPC010001626">
    <property type="protein sequence ID" value="KAG2238378.1"/>
    <property type="molecule type" value="Genomic_DNA"/>
</dbReference>
<comment type="caution">
    <text evidence="2">The sequence shown here is derived from an EMBL/GenBank/DDBJ whole genome shotgun (WGS) entry which is preliminary data.</text>
</comment>
<feature type="region of interest" description="Disordered" evidence="1">
    <location>
        <begin position="1"/>
        <end position="22"/>
    </location>
</feature>
<accession>A0A8X7NUP7</accession>
<dbReference type="AlphaFoldDB" id="A0A8X7NUP7"/>
<name>A0A8X7NUP7_BRACI</name>
<evidence type="ECO:0000256" key="1">
    <source>
        <dbReference type="SAM" id="MobiDB-lite"/>
    </source>
</evidence>
<gene>
    <name evidence="2" type="ORF">Bca52824_092409</name>
</gene>
<evidence type="ECO:0000313" key="2">
    <source>
        <dbReference type="EMBL" id="KAG2238378.1"/>
    </source>
</evidence>
<organism evidence="2 3">
    <name type="scientific">Brassica carinata</name>
    <name type="common">Ethiopian mustard</name>
    <name type="synonym">Abyssinian cabbage</name>
    <dbReference type="NCBI Taxonomy" id="52824"/>
    <lineage>
        <taxon>Eukaryota</taxon>
        <taxon>Viridiplantae</taxon>
        <taxon>Streptophyta</taxon>
        <taxon>Embryophyta</taxon>
        <taxon>Tracheophyta</taxon>
        <taxon>Spermatophyta</taxon>
        <taxon>Magnoliopsida</taxon>
        <taxon>eudicotyledons</taxon>
        <taxon>Gunneridae</taxon>
        <taxon>Pentapetalae</taxon>
        <taxon>rosids</taxon>
        <taxon>malvids</taxon>
        <taxon>Brassicales</taxon>
        <taxon>Brassicaceae</taxon>
        <taxon>Brassiceae</taxon>
        <taxon>Brassica</taxon>
    </lineage>
</organism>
<keyword evidence="3" id="KW-1185">Reference proteome</keyword>
<feature type="region of interest" description="Disordered" evidence="1">
    <location>
        <begin position="81"/>
        <end position="105"/>
    </location>
</feature>
<dbReference type="OrthoDB" id="203440at2759"/>
<feature type="compositionally biased region" description="Basic residues" evidence="1">
    <location>
        <begin position="96"/>
        <end position="105"/>
    </location>
</feature>
<reference evidence="2 3" key="1">
    <citation type="submission" date="2020-02" db="EMBL/GenBank/DDBJ databases">
        <authorList>
            <person name="Ma Q."/>
            <person name="Huang Y."/>
            <person name="Song X."/>
            <person name="Pei D."/>
        </authorList>
    </citation>
    <scope>NUCLEOTIDE SEQUENCE [LARGE SCALE GENOMIC DNA]</scope>
    <source>
        <strain evidence="2">Sxm20200214</strain>
        <tissue evidence="2">Leaf</tissue>
    </source>
</reference>
<sequence>MKDVLDEVEGRPEEIRDYYGPESKEQRKFIAQYERQQRVEEELFVRAPRTKEDKKREKRLKSRNGLHGLTESFDDEFKFLDEDGEKPSSFSGSGRGRSKRRKTRH</sequence>
<evidence type="ECO:0000313" key="3">
    <source>
        <dbReference type="Proteomes" id="UP000886595"/>
    </source>
</evidence>
<dbReference type="Proteomes" id="UP000886595">
    <property type="component" value="Unassembled WGS sequence"/>
</dbReference>
<protein>
    <submittedName>
        <fullName evidence="2">Uncharacterized protein</fullName>
    </submittedName>
</protein>
<proteinExistence type="predicted"/>